<dbReference type="InterPro" id="IPR029063">
    <property type="entry name" value="SAM-dependent_MTases_sf"/>
</dbReference>
<dbReference type="AlphaFoldDB" id="A0A7J7JGG6"/>
<dbReference type="EMBL" id="VXIV02002496">
    <property type="protein sequence ID" value="KAF6025117.1"/>
    <property type="molecule type" value="Genomic_DNA"/>
</dbReference>
<dbReference type="OrthoDB" id="5954793at2759"/>
<dbReference type="PANTHER" id="PTHR21008:SF0">
    <property type="entry name" value="S-ADENOSYLMETHIONINE SENSOR UPSTREAM OF MTORC1"/>
    <property type="match status" value="1"/>
</dbReference>
<evidence type="ECO:0000256" key="1">
    <source>
        <dbReference type="ARBA" id="ARBA00022603"/>
    </source>
</evidence>
<dbReference type="Gene3D" id="3.40.50.150">
    <property type="entry name" value="Vaccinia Virus protein VP39"/>
    <property type="match status" value="1"/>
</dbReference>
<evidence type="ECO:0000313" key="6">
    <source>
        <dbReference type="Proteomes" id="UP000593567"/>
    </source>
</evidence>
<gene>
    <name evidence="5" type="ORF">EB796_016596</name>
</gene>
<dbReference type="PANTHER" id="PTHR21008">
    <property type="entry name" value="S-ADENOSYLMETHIONINE SENSOR UPSTREAM OF MTORC1-RELATED"/>
    <property type="match status" value="1"/>
</dbReference>
<comment type="similarity">
    <text evidence="4">Belongs to the BMT2 family.</text>
</comment>
<feature type="binding site" evidence="4">
    <location>
        <position position="176"/>
    </location>
    <ligand>
        <name>S-adenosyl-L-methionine</name>
        <dbReference type="ChEBI" id="CHEBI:59789"/>
    </ligand>
</feature>
<keyword evidence="2 4" id="KW-0808">Transferase</keyword>
<evidence type="ECO:0000256" key="4">
    <source>
        <dbReference type="HAMAP-Rule" id="MF_03044"/>
    </source>
</evidence>
<name>A0A7J7JGG6_BUGNE</name>
<dbReference type="GO" id="GO:0008168">
    <property type="term" value="F:methyltransferase activity"/>
    <property type="evidence" value="ECO:0007669"/>
    <property type="project" value="UniProtKB-UniRule"/>
</dbReference>
<evidence type="ECO:0000313" key="5">
    <source>
        <dbReference type="EMBL" id="KAF6025117.1"/>
    </source>
</evidence>
<protein>
    <recommendedName>
        <fullName evidence="4">S-adenosylmethionine sensor upstream of mTORC1</fullName>
    </recommendedName>
    <alternativeName>
        <fullName evidence="4">Probable methyltransferase BMT2 homolog</fullName>
        <ecNumber evidence="4">2.1.1.-</ecNumber>
    </alternativeName>
</protein>
<organism evidence="5 6">
    <name type="scientific">Bugula neritina</name>
    <name type="common">Brown bryozoan</name>
    <name type="synonym">Sertularia neritina</name>
    <dbReference type="NCBI Taxonomy" id="10212"/>
    <lineage>
        <taxon>Eukaryota</taxon>
        <taxon>Metazoa</taxon>
        <taxon>Spiralia</taxon>
        <taxon>Lophotrochozoa</taxon>
        <taxon>Bryozoa</taxon>
        <taxon>Gymnolaemata</taxon>
        <taxon>Cheilostomatida</taxon>
        <taxon>Flustrina</taxon>
        <taxon>Buguloidea</taxon>
        <taxon>Bugulidae</taxon>
        <taxon>Bugula</taxon>
    </lineage>
</organism>
<feature type="binding site" evidence="4">
    <location>
        <position position="158"/>
    </location>
    <ligand>
        <name>S-adenosyl-L-methionine</name>
        <dbReference type="ChEBI" id="CHEBI:59789"/>
    </ligand>
</feature>
<keyword evidence="3 4" id="KW-0949">S-adenosyl-L-methionine</keyword>
<evidence type="ECO:0000256" key="2">
    <source>
        <dbReference type="ARBA" id="ARBA00022679"/>
    </source>
</evidence>
<dbReference type="EC" id="2.1.1.-" evidence="4"/>
<proteinExistence type="inferred from homology"/>
<accession>A0A7J7JGG6</accession>
<dbReference type="GO" id="GO:0032259">
    <property type="term" value="P:methylation"/>
    <property type="evidence" value="ECO:0007669"/>
    <property type="project" value="UniProtKB-KW"/>
</dbReference>
<dbReference type="InterPro" id="IPR021867">
    <property type="entry name" value="Bmt2/SAMTOR"/>
</dbReference>
<sequence length="395" mass="45431">MTQEDLACIIKSVHSKLRRSCINGGDCNEVWENHLEDQQTLKDYAKAMKELATNHWEKDKSRETRIVWTERFITSYFCANGDLQKLINKDKRSLDFHSSELVESLSDEQSECSRCCGLVFNSSVDLDQHKSDVRLKLSERLKTPFEPLVKEIRVLDVGSCYAPFLKFEHFNCLSIDLCPACEDVRQCDFLNVSAHHTESHGSSVQAALLSEDKRSVTSLPLGWFHGIVFSLLLEYLPSPKQRWTCCVKAHQLLQVNSVLVIITPDSNRQHRRAQQMKDWKMAIETIGFKRCVYQKLDHIHCMAFRKTQHREDYSKVTDMSTHLYIPQDFNTQSDSQPIKLGNETRESLKRSSCTDSNCRLSLERSSSDYIRSNIQELADTAEGVSSIPADKKRKS</sequence>
<keyword evidence="1 4" id="KW-0489">Methyltransferase</keyword>
<keyword evidence="6" id="KW-1185">Reference proteome</keyword>
<comment type="caution">
    <text evidence="5">The sequence shown here is derived from an EMBL/GenBank/DDBJ whole genome shotgun (WGS) entry which is preliminary data.</text>
</comment>
<reference evidence="5" key="1">
    <citation type="submission" date="2020-06" db="EMBL/GenBank/DDBJ databases">
        <title>Draft genome of Bugula neritina, a colonial animal packing powerful symbionts and potential medicines.</title>
        <authorList>
            <person name="Rayko M."/>
        </authorList>
    </citation>
    <scope>NUCLEOTIDE SEQUENCE [LARGE SCALE GENOMIC DNA]</scope>
    <source>
        <strain evidence="5">Kwan_BN1</strain>
    </source>
</reference>
<dbReference type="Proteomes" id="UP000593567">
    <property type="component" value="Unassembled WGS sequence"/>
</dbReference>
<dbReference type="SUPFAM" id="SSF53335">
    <property type="entry name" value="S-adenosyl-L-methionine-dependent methyltransferases"/>
    <property type="match status" value="1"/>
</dbReference>
<dbReference type="HAMAP" id="MF_03044">
    <property type="entry name" value="BMT2"/>
    <property type="match status" value="1"/>
</dbReference>
<dbReference type="GO" id="GO:1904262">
    <property type="term" value="P:negative regulation of TORC1 signaling"/>
    <property type="evidence" value="ECO:0007669"/>
    <property type="project" value="TreeGrafter"/>
</dbReference>
<evidence type="ECO:0000256" key="3">
    <source>
        <dbReference type="ARBA" id="ARBA00022691"/>
    </source>
</evidence>
<comment type="function">
    <text evidence="4">S-adenosyl-L-methionine-binding protein that acts as an inhibitor of mTORC1 signaling. Acts as a sensor of S-adenosyl-L-methionine to signal methionine sufficiency to mTORC1. Probably also acts as a S-adenosyl-L-methionine-dependent methyltransferase.</text>
</comment>